<evidence type="ECO:0000313" key="3">
    <source>
        <dbReference type="EMBL" id="GIL98461.1"/>
    </source>
</evidence>
<keyword evidence="2" id="KW-1133">Transmembrane helix</keyword>
<dbReference type="EMBL" id="BNCQ01000005">
    <property type="protein sequence ID" value="GIL98461.1"/>
    <property type="molecule type" value="Genomic_DNA"/>
</dbReference>
<keyword evidence="2" id="KW-0812">Transmembrane</keyword>
<sequence>MAESSAHAKMGGLSGGAWLGIGLSCGFVIGIMTYALIACLIRRRKNVAAHPEVRASSQRASGGGFTNLAQQPSNNNLTTAILPSRQPLAGNMFYSPLQSCMVKGSNVRGSANPATLPDPAMYGGHSFALMQIHPAASSTQSATLPQADADVGPLPDSSAPAPPTPTDKATPQAVPLQSQLSTRDTVDQGRQQARQQHQRMFSVADAYGADELDDEWAVVLGDLDGLLAKKGQPGLASPERAVAVRRLIAVTGSRGMQFALEAALEDVMRYRARK</sequence>
<feature type="transmembrane region" description="Helical" evidence="2">
    <location>
        <begin position="17"/>
        <end position="41"/>
    </location>
</feature>
<comment type="caution">
    <text evidence="3">The sequence shown here is derived from an EMBL/GenBank/DDBJ whole genome shotgun (WGS) entry which is preliminary data.</text>
</comment>
<evidence type="ECO:0000313" key="4">
    <source>
        <dbReference type="Proteomes" id="UP000722791"/>
    </source>
</evidence>
<reference evidence="3" key="1">
    <citation type="journal article" date="2021" name="Proc. Natl. Acad. Sci. U.S.A.">
        <title>Three genomes in the algal genus Volvox reveal the fate of a haploid sex-determining region after a transition to homothallism.</title>
        <authorList>
            <person name="Yamamoto K."/>
            <person name="Hamaji T."/>
            <person name="Kawai-Toyooka H."/>
            <person name="Matsuzaki R."/>
            <person name="Takahashi F."/>
            <person name="Nishimura Y."/>
            <person name="Kawachi M."/>
            <person name="Noguchi H."/>
            <person name="Minakuchi Y."/>
            <person name="Umen J.G."/>
            <person name="Toyoda A."/>
            <person name="Nozaki H."/>
        </authorList>
    </citation>
    <scope>NUCLEOTIDE SEQUENCE</scope>
    <source>
        <strain evidence="3">NIES-3785</strain>
    </source>
</reference>
<protein>
    <submittedName>
        <fullName evidence="3">Uncharacterized protein</fullName>
    </submittedName>
</protein>
<keyword evidence="2" id="KW-0472">Membrane</keyword>
<evidence type="ECO:0000256" key="2">
    <source>
        <dbReference type="SAM" id="Phobius"/>
    </source>
</evidence>
<gene>
    <name evidence="3" type="ORF">Vretimale_3834</name>
</gene>
<dbReference type="Proteomes" id="UP000722791">
    <property type="component" value="Unassembled WGS sequence"/>
</dbReference>
<dbReference type="AlphaFoldDB" id="A0A8J4DF95"/>
<feature type="region of interest" description="Disordered" evidence="1">
    <location>
        <begin position="138"/>
        <end position="196"/>
    </location>
</feature>
<evidence type="ECO:0000256" key="1">
    <source>
        <dbReference type="SAM" id="MobiDB-lite"/>
    </source>
</evidence>
<name>A0A8J4DF95_9CHLO</name>
<proteinExistence type="predicted"/>
<accession>A0A8J4DF95</accession>
<organism evidence="3 4">
    <name type="scientific">Volvox reticuliferus</name>
    <dbReference type="NCBI Taxonomy" id="1737510"/>
    <lineage>
        <taxon>Eukaryota</taxon>
        <taxon>Viridiplantae</taxon>
        <taxon>Chlorophyta</taxon>
        <taxon>core chlorophytes</taxon>
        <taxon>Chlorophyceae</taxon>
        <taxon>CS clade</taxon>
        <taxon>Chlamydomonadales</taxon>
        <taxon>Volvocaceae</taxon>
        <taxon>Volvox</taxon>
    </lineage>
</organism>